<dbReference type="PANTHER" id="PTHR33969:SF2">
    <property type="entry name" value="SEGREGATION AND CONDENSATION PROTEIN A"/>
    <property type="match status" value="1"/>
</dbReference>
<evidence type="ECO:0000313" key="4">
    <source>
        <dbReference type="Proteomes" id="UP000321638"/>
    </source>
</evidence>
<feature type="compositionally biased region" description="Low complexity" evidence="2">
    <location>
        <begin position="13"/>
        <end position="31"/>
    </location>
</feature>
<dbReference type="EMBL" id="VDUZ01000024">
    <property type="protein sequence ID" value="TXL73605.1"/>
    <property type="molecule type" value="Genomic_DNA"/>
</dbReference>
<reference evidence="3 4" key="1">
    <citation type="submission" date="2019-06" db="EMBL/GenBank/DDBJ databases">
        <title>New taxonomy in bacterial strain CC-CFT640, isolated from vineyard.</title>
        <authorList>
            <person name="Lin S.-Y."/>
            <person name="Tsai C.-F."/>
            <person name="Young C.-C."/>
        </authorList>
    </citation>
    <scope>NUCLEOTIDE SEQUENCE [LARGE SCALE GENOMIC DNA]</scope>
    <source>
        <strain evidence="3 4">CC-CFT640</strain>
    </source>
</reference>
<dbReference type="InterPro" id="IPR003768">
    <property type="entry name" value="ScpA"/>
</dbReference>
<feature type="region of interest" description="Disordered" evidence="2">
    <location>
        <begin position="281"/>
        <end position="302"/>
    </location>
</feature>
<dbReference type="Gene3D" id="6.10.250.2410">
    <property type="match status" value="1"/>
</dbReference>
<keyword evidence="4" id="KW-1185">Reference proteome</keyword>
<dbReference type="OrthoDB" id="9793741at2"/>
<sequence>MTDADDPLPTDQPTDAAPEAAESPAPAGDAAFDSGQPEVIAPGEGELILDLEGYEGPLDILLVLAREQKVDLRRISMLALVDQYLAFIARARRLRLEIAADYLVMAAWLAYLKSRLLLPDPPKDEEPSGEQMAEALQHQLRLLEAMQEAGTRLMARPRLGVDTFGRGQPEGVLVVRKSQWQVQLYELLKAYGEMHKPKKPDAYHIAAMQFFSPDEATERLSRMLGIAIDWASIAAFLPPGLTDPLRLRSAIAATFVASLQLTKDGLVQLRQTETFGPIFLRKRTEARTDGDDLPQPAPAPAP</sequence>
<gene>
    <name evidence="3" type="ORF">FHP25_20730</name>
</gene>
<protein>
    <recommendedName>
        <fullName evidence="1">Segregation and condensation protein A</fullName>
    </recommendedName>
</protein>
<organism evidence="3 4">
    <name type="scientific">Vineibacter terrae</name>
    <dbReference type="NCBI Taxonomy" id="2586908"/>
    <lineage>
        <taxon>Bacteria</taxon>
        <taxon>Pseudomonadati</taxon>
        <taxon>Pseudomonadota</taxon>
        <taxon>Alphaproteobacteria</taxon>
        <taxon>Hyphomicrobiales</taxon>
        <taxon>Vineibacter</taxon>
    </lineage>
</organism>
<name>A0A5C8PIY6_9HYPH</name>
<evidence type="ECO:0000313" key="3">
    <source>
        <dbReference type="EMBL" id="TXL73605.1"/>
    </source>
</evidence>
<evidence type="ECO:0000256" key="1">
    <source>
        <dbReference type="ARBA" id="ARBA00044777"/>
    </source>
</evidence>
<accession>A0A5C8PIY6</accession>
<comment type="caution">
    <text evidence="3">The sequence shown here is derived from an EMBL/GenBank/DDBJ whole genome shotgun (WGS) entry which is preliminary data.</text>
</comment>
<dbReference type="PANTHER" id="PTHR33969">
    <property type="entry name" value="SEGREGATION AND CONDENSATION PROTEIN A"/>
    <property type="match status" value="1"/>
</dbReference>
<dbReference type="Pfam" id="PF02616">
    <property type="entry name" value="SMC_ScpA"/>
    <property type="match status" value="1"/>
</dbReference>
<dbReference type="Proteomes" id="UP000321638">
    <property type="component" value="Unassembled WGS sequence"/>
</dbReference>
<dbReference type="RefSeq" id="WP_147848879.1">
    <property type="nucleotide sequence ID" value="NZ_VDUZ01000024.1"/>
</dbReference>
<dbReference type="AlphaFoldDB" id="A0A5C8PIY6"/>
<feature type="region of interest" description="Disordered" evidence="2">
    <location>
        <begin position="1"/>
        <end position="36"/>
    </location>
</feature>
<proteinExistence type="predicted"/>
<evidence type="ECO:0000256" key="2">
    <source>
        <dbReference type="SAM" id="MobiDB-lite"/>
    </source>
</evidence>